<name>R0M6V3_NOSB1</name>
<accession>R0M6V3</accession>
<organism evidence="1 2">
    <name type="scientific">Nosema bombycis (strain CQ1 / CVCC 102059)</name>
    <name type="common">Microsporidian parasite</name>
    <name type="synonym">Pebrine of silkworm</name>
    <dbReference type="NCBI Taxonomy" id="578461"/>
    <lineage>
        <taxon>Eukaryota</taxon>
        <taxon>Fungi</taxon>
        <taxon>Fungi incertae sedis</taxon>
        <taxon>Microsporidia</taxon>
        <taxon>Nosematidae</taxon>
        <taxon>Nosema</taxon>
    </lineage>
</organism>
<evidence type="ECO:0000313" key="1">
    <source>
        <dbReference type="EMBL" id="EOB13734.1"/>
    </source>
</evidence>
<dbReference type="VEuPathDB" id="MicrosporidiaDB:NBO_61g0005"/>
<evidence type="ECO:0000313" key="2">
    <source>
        <dbReference type="Proteomes" id="UP000016927"/>
    </source>
</evidence>
<keyword evidence="2" id="KW-1185">Reference proteome</keyword>
<protein>
    <submittedName>
        <fullName evidence="1">Uncharacterized protein</fullName>
    </submittedName>
</protein>
<dbReference type="EMBL" id="KB908969">
    <property type="protein sequence ID" value="EOB13734.1"/>
    <property type="molecule type" value="Genomic_DNA"/>
</dbReference>
<sequence length="101" mass="11812">MLFELSFLELISSLPVILFTNSDLYLPPLASETTARRLWRRFIIAGFAEPISSLSFEKYFEGNVSVKHSRVFEINVHNSDLPFWPKPLKKYKYSRPIFGVR</sequence>
<proteinExistence type="predicted"/>
<dbReference type="Proteomes" id="UP000016927">
    <property type="component" value="Unassembled WGS sequence"/>
</dbReference>
<dbReference type="HOGENOM" id="CLU_2483931_0_0_1"/>
<gene>
    <name evidence="1" type="ORF">NBO_61g0005</name>
</gene>
<dbReference type="AlphaFoldDB" id="R0M6V3"/>
<reference evidence="1 2" key="1">
    <citation type="journal article" date="2013" name="BMC Genomics">
        <title>Comparative genomics of parasitic silkworm microsporidia reveal an association between genome expansion and host adaptation.</title>
        <authorList>
            <person name="Pan G."/>
            <person name="Xu J."/>
            <person name="Li T."/>
            <person name="Xia Q."/>
            <person name="Liu S.L."/>
            <person name="Zhang G."/>
            <person name="Li S."/>
            <person name="Li C."/>
            <person name="Liu H."/>
            <person name="Yang L."/>
            <person name="Liu T."/>
            <person name="Zhang X."/>
            <person name="Wu Z."/>
            <person name="Fan W."/>
            <person name="Dang X."/>
            <person name="Xiang H."/>
            <person name="Tao M."/>
            <person name="Li Y."/>
            <person name="Hu J."/>
            <person name="Li Z."/>
            <person name="Lin L."/>
            <person name="Luo J."/>
            <person name="Geng L."/>
            <person name="Wang L."/>
            <person name="Long M."/>
            <person name="Wan Y."/>
            <person name="He N."/>
            <person name="Zhang Z."/>
            <person name="Lu C."/>
            <person name="Keeling P.J."/>
            <person name="Wang J."/>
            <person name="Xiang Z."/>
            <person name="Zhou Z."/>
        </authorList>
    </citation>
    <scope>NUCLEOTIDE SEQUENCE [LARGE SCALE GENOMIC DNA]</scope>
    <source>
        <strain evidence="2">CQ1 / CVCC 102059</strain>
    </source>
</reference>